<reference evidence="2 3" key="2">
    <citation type="journal article" date="2021" name="Int. J. Food Microbiol.">
        <title>Safety demonstration of a microbial species for use in the food chain: Weissella confusa.</title>
        <authorList>
            <person name="Bourdichon F."/>
            <person name="Patrone V."/>
            <person name="Fontana A."/>
            <person name="Milani G."/>
            <person name="Morelli L."/>
        </authorList>
    </citation>
    <scope>NUCLEOTIDE SEQUENCE [LARGE SCALE GENOMIC DNA]</scope>
    <source>
        <strain evidence="1">CCUG 30943</strain>
        <strain evidence="2 3">CCUG 43002</strain>
    </source>
</reference>
<sequence length="228" mass="24798">MKKLVQWGIGALGVAVAVGVGYVGMEMISDAHSTNKVAVNAKQQSASENKAEKPKQQKTIFQQIAGRDFWFTSGAGGWRTVMTINEDGTFSGKFSDSDMGDVGADYPKGSMKISEFTGRLDNVQKVSDTAYTMTVSQLDYDPANATTIVDGVREVTAEPYGIGLNDAITIYLPGQKVDRDDATFRMWLGTGGPYGDTTAFIQNEKYTLPALFDTTQHYAWIVYPASQV</sequence>
<dbReference type="EMBL" id="JAAOCP010000011">
    <property type="protein sequence ID" value="MBJ7639501.1"/>
    <property type="molecule type" value="Genomic_DNA"/>
</dbReference>
<proteinExistence type="predicted"/>
<evidence type="ECO:0000313" key="2">
    <source>
        <dbReference type="EMBL" id="MBJ7639501.1"/>
    </source>
</evidence>
<keyword evidence="3" id="KW-1185">Reference proteome</keyword>
<reference evidence="2" key="1">
    <citation type="submission" date="2020-02" db="EMBL/GenBank/DDBJ databases">
        <authorList>
            <person name="Fontana A."/>
            <person name="Patrone V."/>
            <person name="Morelli L."/>
        </authorList>
    </citation>
    <scope>NUCLEOTIDE SEQUENCE</scope>
    <source>
        <strain evidence="1">CCUG 30943</strain>
        <strain evidence="2">CCUG 43002</strain>
    </source>
</reference>
<evidence type="ECO:0000313" key="1">
    <source>
        <dbReference type="EMBL" id="MBJ7633212.1"/>
    </source>
</evidence>
<dbReference type="RefSeq" id="WP_003609681.1">
    <property type="nucleotide sequence ID" value="NZ_ALXH01000144.1"/>
</dbReference>
<dbReference type="Proteomes" id="UP000808038">
    <property type="component" value="Unassembled WGS sequence"/>
</dbReference>
<name>A0A4Z0RK64_WEICO</name>
<evidence type="ECO:0000313" key="3">
    <source>
        <dbReference type="Proteomes" id="UP000728106"/>
    </source>
</evidence>
<dbReference type="EMBL" id="JAAOCX010000012">
    <property type="protein sequence ID" value="MBJ7633212.1"/>
    <property type="molecule type" value="Genomic_DNA"/>
</dbReference>
<comment type="caution">
    <text evidence="2">The sequence shown here is derived from an EMBL/GenBank/DDBJ whole genome shotgun (WGS) entry which is preliminary data.</text>
</comment>
<accession>A0A4Z0RK64</accession>
<gene>
    <name evidence="2" type="ORF">HAU20_08915</name>
    <name evidence="1" type="ORF">HAU43_08985</name>
</gene>
<organism evidence="2 3">
    <name type="scientific">Weissella confusa</name>
    <name type="common">Lactobacillus confusus</name>
    <dbReference type="NCBI Taxonomy" id="1583"/>
    <lineage>
        <taxon>Bacteria</taxon>
        <taxon>Bacillati</taxon>
        <taxon>Bacillota</taxon>
        <taxon>Bacilli</taxon>
        <taxon>Lactobacillales</taxon>
        <taxon>Lactobacillaceae</taxon>
        <taxon>Weissella</taxon>
    </lineage>
</organism>
<dbReference type="Proteomes" id="UP000728106">
    <property type="component" value="Unassembled WGS sequence"/>
</dbReference>
<dbReference type="AlphaFoldDB" id="A0A4Z0RK64"/>
<protein>
    <submittedName>
        <fullName evidence="2">Uncharacterized protein</fullName>
    </submittedName>
</protein>